<organism evidence="1 2">
    <name type="scientific">Parelaphostrongylus tenuis</name>
    <name type="common">Meningeal worm</name>
    <dbReference type="NCBI Taxonomy" id="148309"/>
    <lineage>
        <taxon>Eukaryota</taxon>
        <taxon>Metazoa</taxon>
        <taxon>Ecdysozoa</taxon>
        <taxon>Nematoda</taxon>
        <taxon>Chromadorea</taxon>
        <taxon>Rhabditida</taxon>
        <taxon>Rhabditina</taxon>
        <taxon>Rhabditomorpha</taxon>
        <taxon>Strongyloidea</taxon>
        <taxon>Metastrongylidae</taxon>
        <taxon>Parelaphostrongylus</taxon>
    </lineage>
</organism>
<protein>
    <submittedName>
        <fullName evidence="1">Uncharacterized protein</fullName>
    </submittedName>
</protein>
<keyword evidence="2" id="KW-1185">Reference proteome</keyword>
<dbReference type="AlphaFoldDB" id="A0AAD5QFP8"/>
<reference evidence="1" key="1">
    <citation type="submission" date="2021-06" db="EMBL/GenBank/DDBJ databases">
        <title>Parelaphostrongylus tenuis whole genome reference sequence.</title>
        <authorList>
            <person name="Garwood T.J."/>
            <person name="Larsen P.A."/>
            <person name="Fountain-Jones N.M."/>
            <person name="Garbe J.R."/>
            <person name="Macchietto M.G."/>
            <person name="Kania S.A."/>
            <person name="Gerhold R.W."/>
            <person name="Richards J.E."/>
            <person name="Wolf T.M."/>
        </authorList>
    </citation>
    <scope>NUCLEOTIDE SEQUENCE</scope>
    <source>
        <strain evidence="1">MNPRO001-30</strain>
        <tissue evidence="1">Meninges</tissue>
    </source>
</reference>
<accession>A0AAD5QFP8</accession>
<sequence length="119" mass="13419">MNHSLYPYNENYNNSHNGPTESIFSTLTANQLLLHESTSVQDAAVVMTMMNNSSLVERPTMSIDEHLQSIPCMPMTMTGWSEQFRLQDLEDNVSFIKGVEGWSSRSSSQSWSNPSQDVL</sequence>
<proteinExistence type="predicted"/>
<comment type="caution">
    <text evidence="1">The sequence shown here is derived from an EMBL/GenBank/DDBJ whole genome shotgun (WGS) entry which is preliminary data.</text>
</comment>
<evidence type="ECO:0000313" key="1">
    <source>
        <dbReference type="EMBL" id="KAJ1345985.1"/>
    </source>
</evidence>
<evidence type="ECO:0000313" key="2">
    <source>
        <dbReference type="Proteomes" id="UP001196413"/>
    </source>
</evidence>
<name>A0AAD5QFP8_PARTN</name>
<gene>
    <name evidence="1" type="ORF">KIN20_000640</name>
</gene>
<dbReference type="EMBL" id="JAHQIW010000090">
    <property type="protein sequence ID" value="KAJ1345985.1"/>
    <property type="molecule type" value="Genomic_DNA"/>
</dbReference>
<dbReference type="Proteomes" id="UP001196413">
    <property type="component" value="Unassembled WGS sequence"/>
</dbReference>